<evidence type="ECO:0000313" key="1">
    <source>
        <dbReference type="EMBL" id="RHH85295.1"/>
    </source>
</evidence>
<dbReference type="Proteomes" id="UP000284548">
    <property type="component" value="Unassembled WGS sequence"/>
</dbReference>
<protein>
    <submittedName>
        <fullName evidence="1">Uncharacterized protein</fullName>
    </submittedName>
</protein>
<comment type="caution">
    <text evidence="1">The sequence shown here is derived from an EMBL/GenBank/DDBJ whole genome shotgun (WGS) entry which is preliminary data.</text>
</comment>
<reference evidence="1 2" key="1">
    <citation type="submission" date="2018-08" db="EMBL/GenBank/DDBJ databases">
        <title>A genome reference for cultivated species of the human gut microbiota.</title>
        <authorList>
            <person name="Zou Y."/>
            <person name="Xue W."/>
            <person name="Luo G."/>
        </authorList>
    </citation>
    <scope>NUCLEOTIDE SEQUENCE [LARGE SCALE GENOMIC DNA]</scope>
    <source>
        <strain evidence="1 2">AM16-54</strain>
    </source>
</reference>
<name>A0A414YGN0_9BACT</name>
<evidence type="ECO:0000313" key="2">
    <source>
        <dbReference type="Proteomes" id="UP000284548"/>
    </source>
</evidence>
<accession>A0A414YGN0</accession>
<proteinExistence type="predicted"/>
<dbReference type="AlphaFoldDB" id="A0A414YGN0"/>
<dbReference type="EMBL" id="QRKB01000001">
    <property type="protein sequence ID" value="RHH85295.1"/>
    <property type="molecule type" value="Genomic_DNA"/>
</dbReference>
<sequence length="103" mass="12032">MGGVRKDKVKNLIQLIMEKFNDGNYVFETTNEFPDGYEIWAIGRRNFEHKGYVPLCEVDENYNVKRDTLKALKVKDEALALTLLYEAVKRGVNKKKYNRMINA</sequence>
<organism evidence="1 2">
    <name type="scientific">Segatella copri</name>
    <dbReference type="NCBI Taxonomy" id="165179"/>
    <lineage>
        <taxon>Bacteria</taxon>
        <taxon>Pseudomonadati</taxon>
        <taxon>Bacteroidota</taxon>
        <taxon>Bacteroidia</taxon>
        <taxon>Bacteroidales</taxon>
        <taxon>Prevotellaceae</taxon>
        <taxon>Segatella</taxon>
    </lineage>
</organism>
<gene>
    <name evidence="1" type="ORF">DW192_00780</name>
</gene>